<name>A0A396ITV9_MEDTR</name>
<evidence type="ECO:0000313" key="2">
    <source>
        <dbReference type="Proteomes" id="UP000265566"/>
    </source>
</evidence>
<dbReference type="Proteomes" id="UP000265566">
    <property type="component" value="Chromosome 3"/>
</dbReference>
<comment type="caution">
    <text evidence="1">The sequence shown here is derived from an EMBL/GenBank/DDBJ whole genome shotgun (WGS) entry which is preliminary data.</text>
</comment>
<dbReference type="Gramene" id="rna17418">
    <property type="protein sequence ID" value="RHN68992.1"/>
    <property type="gene ID" value="gene17418"/>
</dbReference>
<dbReference type="AlphaFoldDB" id="A0A396ITV9"/>
<organism evidence="1 2">
    <name type="scientific">Medicago truncatula</name>
    <name type="common">Barrel medic</name>
    <name type="synonym">Medicago tribuloides</name>
    <dbReference type="NCBI Taxonomy" id="3880"/>
    <lineage>
        <taxon>Eukaryota</taxon>
        <taxon>Viridiplantae</taxon>
        <taxon>Streptophyta</taxon>
        <taxon>Embryophyta</taxon>
        <taxon>Tracheophyta</taxon>
        <taxon>Spermatophyta</taxon>
        <taxon>Magnoliopsida</taxon>
        <taxon>eudicotyledons</taxon>
        <taxon>Gunneridae</taxon>
        <taxon>Pentapetalae</taxon>
        <taxon>rosids</taxon>
        <taxon>fabids</taxon>
        <taxon>Fabales</taxon>
        <taxon>Fabaceae</taxon>
        <taxon>Papilionoideae</taxon>
        <taxon>50 kb inversion clade</taxon>
        <taxon>NPAAA clade</taxon>
        <taxon>Hologalegina</taxon>
        <taxon>IRL clade</taxon>
        <taxon>Trifolieae</taxon>
        <taxon>Medicago</taxon>
    </lineage>
</organism>
<accession>A0A396ITV9</accession>
<gene>
    <name evidence="1" type="ORF">MtrunA17_Chr3g0119961</name>
</gene>
<reference evidence="2" key="1">
    <citation type="journal article" date="2018" name="Nat. Plants">
        <title>Whole-genome landscape of Medicago truncatula symbiotic genes.</title>
        <authorList>
            <person name="Pecrix Y."/>
            <person name="Staton S.E."/>
            <person name="Sallet E."/>
            <person name="Lelandais-Briere C."/>
            <person name="Moreau S."/>
            <person name="Carrere S."/>
            <person name="Blein T."/>
            <person name="Jardinaud M.F."/>
            <person name="Latrasse D."/>
            <person name="Zouine M."/>
            <person name="Zahm M."/>
            <person name="Kreplak J."/>
            <person name="Mayjonade B."/>
            <person name="Satge C."/>
            <person name="Perez M."/>
            <person name="Cauet S."/>
            <person name="Marande W."/>
            <person name="Chantry-Darmon C."/>
            <person name="Lopez-Roques C."/>
            <person name="Bouchez O."/>
            <person name="Berard A."/>
            <person name="Debelle F."/>
            <person name="Munos S."/>
            <person name="Bendahmane A."/>
            <person name="Berges H."/>
            <person name="Niebel A."/>
            <person name="Buitink J."/>
            <person name="Frugier F."/>
            <person name="Benhamed M."/>
            <person name="Crespi M."/>
            <person name="Gouzy J."/>
            <person name="Gamas P."/>
        </authorList>
    </citation>
    <scope>NUCLEOTIDE SEQUENCE [LARGE SCALE GENOMIC DNA]</scope>
    <source>
        <strain evidence="2">cv. Jemalong A17</strain>
    </source>
</reference>
<sequence>MCFRCSAYIRHRCINSFFVSSASCSAFSTILMKINFADSKKKENHYQHESL</sequence>
<dbReference type="EMBL" id="PSQE01000003">
    <property type="protein sequence ID" value="RHN68992.1"/>
    <property type="molecule type" value="Genomic_DNA"/>
</dbReference>
<protein>
    <submittedName>
        <fullName evidence="1">Uncharacterized protein</fullName>
    </submittedName>
</protein>
<evidence type="ECO:0000313" key="1">
    <source>
        <dbReference type="EMBL" id="RHN68992.1"/>
    </source>
</evidence>
<proteinExistence type="predicted"/>
<dbReference type="PROSITE" id="PS51257">
    <property type="entry name" value="PROKAR_LIPOPROTEIN"/>
    <property type="match status" value="1"/>
</dbReference>